<evidence type="ECO:0000256" key="1">
    <source>
        <dbReference type="SAM" id="MobiDB-lite"/>
    </source>
</evidence>
<dbReference type="Pfam" id="PF07929">
    <property type="entry name" value="PRiA4_ORF3"/>
    <property type="match status" value="1"/>
</dbReference>
<dbReference type="InterPro" id="IPR024047">
    <property type="entry name" value="MM3350-like_sf"/>
</dbReference>
<dbReference type="InterPro" id="IPR012912">
    <property type="entry name" value="Plasmid_pRiA4b_Orf3-like"/>
</dbReference>
<dbReference type="RefSeq" id="WP_149619891.1">
    <property type="nucleotide sequence ID" value="NZ_VOBL01000012.1"/>
</dbReference>
<reference evidence="3 4" key="1">
    <citation type="submission" date="2019-07" db="EMBL/GenBank/DDBJ databases">
        <title>Analysis of the biochemical properties, biological activity and biotechnological potential of siderophores and biosurfactants produced by Antarctic psychrotolerant bacteria.</title>
        <authorList>
            <person name="Styczynski M."/>
            <person name="Krucon T."/>
            <person name="Decewicz P."/>
            <person name="Dziewit L."/>
        </authorList>
    </citation>
    <scope>NUCLEOTIDE SEQUENCE [LARGE SCALE GENOMIC DNA]</scope>
    <source>
        <strain evidence="3 4">ANT_H27</strain>
    </source>
</reference>
<dbReference type="EMBL" id="VOBL01000012">
    <property type="protein sequence ID" value="KAA0976043.1"/>
    <property type="molecule type" value="Genomic_DNA"/>
</dbReference>
<dbReference type="Gene3D" id="3.10.290.30">
    <property type="entry name" value="MM3350-like"/>
    <property type="match status" value="1"/>
</dbReference>
<proteinExistence type="predicted"/>
<sequence length="628" mass="69449">MSQKKTSKSGKKQRNRKGPAHKPGNPRHGSAVSLGAFRAEKLLAPMTPGFVQWFERSGGEAAEALACLKVIGVVLTEFLQVDAVPSITAFTTDEAVRAFDALEAVLGEDTDMAADAFHLYIDFLGEMGLWTGTDQDYDAVHDFVDEEAQFPVPEFPEIMVPRIPEAEELAAFEAMPLISQVGALLEWIGTGKKVTSTGVLRLSDIEAAAASLGVKARGQRQGKQRSDAPALPGFESLEVKDAEETTLVVRSMNDVPELEMMWRCLQEAELIEVGSTKAVPRQGHGFEADSTPARRVETYRKTATSILQRFEDEIRDAGPLGTPIGMLRRAVLTMGCTETPMPMEKFELDEDLDPDGEEYLTNLLANASLGMFTILEELGLLSLDTHVRVPKHLWGSLKTVFEKSSDDYGEFYGLPSGGEEPQIEMRRNTTPAKSTAVLELKIALRDLTPPIWRTVLVPNGARLSHLHYIIQSAFGWDGGHLHEFQAGGRNGTTYSSGDFEASPYTDKNVEERTVALSDVFKRKGSKLEYTYDFGDNWRHLITLENILPLKDAGAVPRCLDGARMAPEDDCGGIWGWLELLEAIKDPAHPAHEDRMDWMGLEEGETLDPEKFDIKAINKRLRQFQDLLG</sequence>
<protein>
    <submittedName>
        <fullName evidence="3">Plasmid pRiA4b ORF-3 family protein</fullName>
    </submittedName>
</protein>
<feature type="compositionally biased region" description="Basic residues" evidence="1">
    <location>
        <begin position="1"/>
        <end position="20"/>
    </location>
</feature>
<feature type="domain" description="Plasmid pRiA4b Orf3-like" evidence="2">
    <location>
        <begin position="437"/>
        <end position="614"/>
    </location>
</feature>
<dbReference type="PANTHER" id="PTHR41878">
    <property type="entry name" value="LEXA REPRESSOR-RELATED"/>
    <property type="match status" value="1"/>
</dbReference>
<dbReference type="PANTHER" id="PTHR41878:SF1">
    <property type="entry name" value="TNPR PROTEIN"/>
    <property type="match status" value="1"/>
</dbReference>
<evidence type="ECO:0000259" key="2">
    <source>
        <dbReference type="Pfam" id="PF07929"/>
    </source>
</evidence>
<gene>
    <name evidence="3" type="ORF">FQ154_12085</name>
</gene>
<comment type="caution">
    <text evidence="3">The sequence shown here is derived from an EMBL/GenBank/DDBJ whole genome shotgun (WGS) entry which is preliminary data.</text>
</comment>
<evidence type="ECO:0000313" key="4">
    <source>
        <dbReference type="Proteomes" id="UP000323856"/>
    </source>
</evidence>
<name>A0A5B0EAY7_9MICC</name>
<feature type="region of interest" description="Disordered" evidence="1">
    <location>
        <begin position="1"/>
        <end position="31"/>
    </location>
</feature>
<dbReference type="AlphaFoldDB" id="A0A5B0EAY7"/>
<dbReference type="OrthoDB" id="9816539at2"/>
<dbReference type="Proteomes" id="UP000323856">
    <property type="component" value="Unassembled WGS sequence"/>
</dbReference>
<organism evidence="3 4">
    <name type="scientific">Paeniglutamicibacter gangotriensis</name>
    <dbReference type="NCBI Taxonomy" id="254787"/>
    <lineage>
        <taxon>Bacteria</taxon>
        <taxon>Bacillati</taxon>
        <taxon>Actinomycetota</taxon>
        <taxon>Actinomycetes</taxon>
        <taxon>Micrococcales</taxon>
        <taxon>Micrococcaceae</taxon>
        <taxon>Paeniglutamicibacter</taxon>
    </lineage>
</organism>
<accession>A0A5B0EAY7</accession>
<evidence type="ECO:0000313" key="3">
    <source>
        <dbReference type="EMBL" id="KAA0976043.1"/>
    </source>
</evidence>
<dbReference type="SUPFAM" id="SSF159941">
    <property type="entry name" value="MM3350-like"/>
    <property type="match status" value="1"/>
</dbReference>